<reference evidence="1 2" key="1">
    <citation type="submission" date="2019-04" db="EMBL/GenBank/DDBJ databases">
        <title>Mesorhizobium composti sp. nov., isolated from compost.</title>
        <authorList>
            <person name="Lin S.-Y."/>
            <person name="Hameed A."/>
            <person name="Hsieh Y.-T."/>
            <person name="Young C.-C."/>
        </authorList>
    </citation>
    <scope>NUCLEOTIDE SEQUENCE [LARGE SCALE GENOMIC DNA]</scope>
    <source>
        <strain evidence="1 2">CC-YTH430</strain>
    </source>
</reference>
<name>A0ABY2QF91_9HYPH</name>
<accession>A0ABY2QF91</accession>
<evidence type="ECO:0000313" key="1">
    <source>
        <dbReference type="EMBL" id="THF59927.1"/>
    </source>
</evidence>
<proteinExistence type="predicted"/>
<organism evidence="1 2">
    <name type="scientific">Ollibium composti</name>
    <dbReference type="NCBI Taxonomy" id="2675109"/>
    <lineage>
        <taxon>Bacteria</taxon>
        <taxon>Pseudomonadati</taxon>
        <taxon>Pseudomonadota</taxon>
        <taxon>Alphaproteobacteria</taxon>
        <taxon>Hyphomicrobiales</taxon>
        <taxon>Phyllobacteriaceae</taxon>
        <taxon>Ollibium</taxon>
    </lineage>
</organism>
<dbReference type="RefSeq" id="WP_136353605.1">
    <property type="nucleotide sequence ID" value="NZ_SSNY01000001.1"/>
</dbReference>
<comment type="caution">
    <text evidence="1">The sequence shown here is derived from an EMBL/GenBank/DDBJ whole genome shotgun (WGS) entry which is preliminary data.</text>
</comment>
<protein>
    <submittedName>
        <fullName evidence="1">Uncharacterized protein</fullName>
    </submittedName>
</protein>
<sequence length="77" mass="8712">MEETGVEAAFREGAGWAASPFCSDIERRSLPLRITIPPKPFFVLLRMVTPIDHFPLILFGHGGLTAQTWRESNRCRL</sequence>
<gene>
    <name evidence="1" type="ORF">E6C48_02435</name>
</gene>
<keyword evidence="2" id="KW-1185">Reference proteome</keyword>
<dbReference type="Proteomes" id="UP000306441">
    <property type="component" value="Unassembled WGS sequence"/>
</dbReference>
<evidence type="ECO:0000313" key="2">
    <source>
        <dbReference type="Proteomes" id="UP000306441"/>
    </source>
</evidence>
<dbReference type="EMBL" id="SSNY01000001">
    <property type="protein sequence ID" value="THF59927.1"/>
    <property type="molecule type" value="Genomic_DNA"/>
</dbReference>